<dbReference type="Proteomes" id="UP000186601">
    <property type="component" value="Unassembled WGS sequence"/>
</dbReference>
<dbReference type="GO" id="GO:0016925">
    <property type="term" value="P:protein sumoylation"/>
    <property type="evidence" value="ECO:0007669"/>
    <property type="project" value="UniProtKB-UniPathway"/>
</dbReference>
<dbReference type="InterPro" id="IPR038654">
    <property type="entry name" value="PINIT_sf"/>
</dbReference>
<feature type="region of interest" description="Disordered" evidence="3">
    <location>
        <begin position="96"/>
        <end position="153"/>
    </location>
</feature>
<evidence type="ECO:0000313" key="6">
    <source>
        <dbReference type="Proteomes" id="UP000186601"/>
    </source>
</evidence>
<reference evidence="5 6" key="1">
    <citation type="submission" date="2018-02" db="EMBL/GenBank/DDBJ databases">
        <title>Genome sequence of the basidiomycete white-rot fungus Phlebia centrifuga.</title>
        <authorList>
            <person name="Granchi Z."/>
            <person name="Peng M."/>
            <person name="de Vries R.P."/>
            <person name="Hilden K."/>
            <person name="Makela M.R."/>
            <person name="Grigoriev I."/>
            <person name="Riley R."/>
        </authorList>
    </citation>
    <scope>NUCLEOTIDE SEQUENCE [LARGE SCALE GENOMIC DNA]</scope>
    <source>
        <strain evidence="5 6">FBCC195</strain>
    </source>
</reference>
<comment type="similarity">
    <text evidence="2">Belongs to the PIAS family.</text>
</comment>
<dbReference type="STRING" id="98765.A0A2R6S5W0"/>
<accession>A0A2R6S5W0</accession>
<feature type="domain" description="PINIT" evidence="4">
    <location>
        <begin position="140"/>
        <end position="308"/>
    </location>
</feature>
<feature type="compositionally biased region" description="Pro residues" evidence="3">
    <location>
        <begin position="131"/>
        <end position="144"/>
    </location>
</feature>
<feature type="compositionally biased region" description="Low complexity" evidence="3">
    <location>
        <begin position="96"/>
        <end position="113"/>
    </location>
</feature>
<protein>
    <recommendedName>
        <fullName evidence="4">PINIT domain-containing protein</fullName>
    </recommendedName>
</protein>
<evidence type="ECO:0000256" key="3">
    <source>
        <dbReference type="SAM" id="MobiDB-lite"/>
    </source>
</evidence>
<dbReference type="UniPathway" id="UPA00886"/>
<keyword evidence="6" id="KW-1185">Reference proteome</keyword>
<dbReference type="Gene3D" id="2.60.120.780">
    <property type="entry name" value="PINIT domain"/>
    <property type="match status" value="1"/>
</dbReference>
<dbReference type="OrthoDB" id="28127at2759"/>
<comment type="caution">
    <text evidence="5">The sequence shown here is derived from an EMBL/GenBank/DDBJ whole genome shotgun (WGS) entry which is preliminary data.</text>
</comment>
<dbReference type="AlphaFoldDB" id="A0A2R6S5W0"/>
<evidence type="ECO:0000256" key="2">
    <source>
        <dbReference type="ARBA" id="ARBA00005383"/>
    </source>
</evidence>
<proteinExistence type="inferred from homology"/>
<sequence>MASADIWADFEKIRHTVKLNTVDRLKHILSGFNEQCGSNLTKSGKKQELIDRILRELDSWRQTNNSERWLKAKNILNTVRISGIYSPYRPNGESSYATSSSQSIYSSPTASTSGYTARPSGTSNIPHYDPYAPPRKPVVPPAPTVPSTSSSPGIQFKHSPFFRIERAVSSVIECPESTSQIDRKSQSLNFTISSDVATKLSSSSPKYQLRLYCTSSTYYSPPSSFRSNLGPCPIEFPPTCEVRVNNTQMNANLKGMKKKPGTAPPPDLGKLSRIATGASNRLDMVYVNSQQPAPSKKYYMVVMLVEVTTVDQLITRLRKGKYKSSSEILAKSVSYQILAKWAN</sequence>
<gene>
    <name evidence="5" type="ORF">PHLCEN_2v514</name>
</gene>
<dbReference type="EMBL" id="MLYV02000033">
    <property type="protein sequence ID" value="PSS37690.1"/>
    <property type="molecule type" value="Genomic_DNA"/>
</dbReference>
<name>A0A2R6S5W0_9APHY</name>
<dbReference type="PROSITE" id="PS51466">
    <property type="entry name" value="PINIT"/>
    <property type="match status" value="1"/>
</dbReference>
<organism evidence="5 6">
    <name type="scientific">Hermanssonia centrifuga</name>
    <dbReference type="NCBI Taxonomy" id="98765"/>
    <lineage>
        <taxon>Eukaryota</taxon>
        <taxon>Fungi</taxon>
        <taxon>Dikarya</taxon>
        <taxon>Basidiomycota</taxon>
        <taxon>Agaricomycotina</taxon>
        <taxon>Agaricomycetes</taxon>
        <taxon>Polyporales</taxon>
        <taxon>Meruliaceae</taxon>
        <taxon>Hermanssonia</taxon>
    </lineage>
</organism>
<dbReference type="InterPro" id="IPR023321">
    <property type="entry name" value="PINIT"/>
</dbReference>
<dbReference type="Pfam" id="PF14324">
    <property type="entry name" value="PINIT"/>
    <property type="match status" value="1"/>
</dbReference>
<comment type="pathway">
    <text evidence="1">Protein modification; protein sumoylation.</text>
</comment>
<evidence type="ECO:0000313" key="5">
    <source>
        <dbReference type="EMBL" id="PSS37690.1"/>
    </source>
</evidence>
<evidence type="ECO:0000259" key="4">
    <source>
        <dbReference type="PROSITE" id="PS51466"/>
    </source>
</evidence>
<evidence type="ECO:0000256" key="1">
    <source>
        <dbReference type="ARBA" id="ARBA00004718"/>
    </source>
</evidence>